<keyword evidence="1" id="KW-0812">Transmembrane</keyword>
<proteinExistence type="predicted"/>
<feature type="transmembrane region" description="Helical" evidence="1">
    <location>
        <begin position="27"/>
        <end position="44"/>
    </location>
</feature>
<feature type="transmembrane region" description="Helical" evidence="1">
    <location>
        <begin position="5"/>
        <end position="21"/>
    </location>
</feature>
<name>A0A3B0R9H1_9ZZZZ</name>
<reference evidence="2" key="1">
    <citation type="submission" date="2018-06" db="EMBL/GenBank/DDBJ databases">
        <authorList>
            <person name="Zhirakovskaya E."/>
        </authorList>
    </citation>
    <scope>NUCLEOTIDE SEQUENCE</scope>
</reference>
<feature type="transmembrane region" description="Helical" evidence="1">
    <location>
        <begin position="174"/>
        <end position="201"/>
    </location>
</feature>
<feature type="transmembrane region" description="Helical" evidence="1">
    <location>
        <begin position="320"/>
        <end position="352"/>
    </location>
</feature>
<dbReference type="AlphaFoldDB" id="A0A3B0R9H1"/>
<evidence type="ECO:0000256" key="1">
    <source>
        <dbReference type="SAM" id="Phobius"/>
    </source>
</evidence>
<feature type="transmembrane region" description="Helical" evidence="1">
    <location>
        <begin position="79"/>
        <end position="97"/>
    </location>
</feature>
<protein>
    <submittedName>
        <fullName evidence="2">Uncharacterized protein</fullName>
    </submittedName>
</protein>
<keyword evidence="1" id="KW-1133">Transmembrane helix</keyword>
<evidence type="ECO:0000313" key="2">
    <source>
        <dbReference type="EMBL" id="VAV84548.1"/>
    </source>
</evidence>
<feature type="transmembrane region" description="Helical" evidence="1">
    <location>
        <begin position="144"/>
        <end position="162"/>
    </location>
</feature>
<gene>
    <name evidence="2" type="ORF">MNBD_BACTEROID02-293</name>
</gene>
<dbReference type="EMBL" id="UOEB01000163">
    <property type="protein sequence ID" value="VAV84548.1"/>
    <property type="molecule type" value="Genomic_DNA"/>
</dbReference>
<keyword evidence="1" id="KW-0472">Membrane</keyword>
<feature type="transmembrane region" description="Helical" evidence="1">
    <location>
        <begin position="104"/>
        <end position="124"/>
    </location>
</feature>
<feature type="transmembrane region" description="Helical" evidence="1">
    <location>
        <begin position="289"/>
        <end position="308"/>
    </location>
</feature>
<feature type="transmembrane region" description="Helical" evidence="1">
    <location>
        <begin position="56"/>
        <end position="73"/>
    </location>
</feature>
<sequence length="366" mass="42338">MKFSHYIWAIYLIIYPFYFFAEGNPQIADIFGVLLIVVNFKSIMTSISTNRFTKNLFLFIVYALILNTVWMLILGDFILIKNCIFYVYCYFLTLVIFNKIKEESFLLITLKALSIALIIQAILWPFIKSQGVRTQMFFNNPNQLALWGICLLIIIYVLARILKVKEIYSISLFLLSTLFIIISASRAALLGGIVFWLFYIFNSRKHFIIAITVFIIGIIFINYNYDIKIHEFAALEYNAERFSKNGLTSDQSFGGRGYGRIIENPQYLLFGAGEGEYERFNESIELHSILANILFSYGIIGLMLYLGAFASFTKKMTLEVFVILFIIAFFGSVHMTLRIPLFWITLLFVIYLHEEKSKGDSLLNSD</sequence>
<feature type="transmembrane region" description="Helical" evidence="1">
    <location>
        <begin position="207"/>
        <end position="225"/>
    </location>
</feature>
<accession>A0A3B0R9H1</accession>
<organism evidence="2">
    <name type="scientific">hydrothermal vent metagenome</name>
    <dbReference type="NCBI Taxonomy" id="652676"/>
    <lineage>
        <taxon>unclassified sequences</taxon>
        <taxon>metagenomes</taxon>
        <taxon>ecological metagenomes</taxon>
    </lineage>
</organism>